<keyword evidence="1" id="KW-0489">Methyltransferase</keyword>
<dbReference type="EMBL" id="RSDZ01000056">
    <property type="protein sequence ID" value="RXG45790.1"/>
    <property type="molecule type" value="Genomic_DNA"/>
</dbReference>
<dbReference type="AlphaFoldDB" id="A0A2J8DVE9"/>
<dbReference type="PANTHER" id="PTHR43397:SF1">
    <property type="entry name" value="ERGOTHIONEINE BIOSYNTHESIS PROTEIN 1"/>
    <property type="match status" value="1"/>
</dbReference>
<evidence type="ECO:0000313" key="7">
    <source>
        <dbReference type="Proteomes" id="UP000236305"/>
    </source>
</evidence>
<reference evidence="6 8" key="2">
    <citation type="submission" date="2018-12" db="EMBL/GenBank/DDBJ databases">
        <title>Genome of Verticillium dahliae isolate Getta Getta.</title>
        <authorList>
            <person name="Gardiner D.M."/>
        </authorList>
    </citation>
    <scope>NUCLEOTIDE SEQUENCE [LARGE SCALE GENOMIC DNA]</scope>
    <source>
        <strain evidence="6 8">Getta Getta</strain>
    </source>
</reference>
<dbReference type="InterPro" id="IPR051128">
    <property type="entry name" value="EgtD_Methyltrsf_superfamily"/>
</dbReference>
<dbReference type="NCBIfam" id="TIGR03439">
    <property type="entry name" value="methyl_EasF"/>
    <property type="match status" value="1"/>
</dbReference>
<evidence type="ECO:0000256" key="2">
    <source>
        <dbReference type="ARBA" id="ARBA00022679"/>
    </source>
</evidence>
<dbReference type="SMR" id="A0A2J8DVE9"/>
<evidence type="ECO:0000313" key="8">
    <source>
        <dbReference type="Proteomes" id="UP000288725"/>
    </source>
</evidence>
<dbReference type="EMBL" id="MPSH01000007">
    <property type="protein sequence ID" value="PNH33889.1"/>
    <property type="molecule type" value="Genomic_DNA"/>
</dbReference>
<evidence type="ECO:0000259" key="4">
    <source>
        <dbReference type="Pfam" id="PF10017"/>
    </source>
</evidence>
<dbReference type="InterPro" id="IPR017805">
    <property type="entry name" value="SAM_MeTrfase_EasF-type_put"/>
</dbReference>
<sequence length="358" mass="39785">MSEKEKTQTVIGADITHGAVIDIGGSAMGAAILTRLRDALYDTPEGSPIVLPDELLYDDKGLAIWAEIIFTPENYQATDEMKLFEANSPEIAKHIPEESVMVDLGAGDLRKVGILLAELEQRESKTTYLALDISQASLSFNLETLSTKHSRVLTAGLWGDFSAGYAFVAALPPSTPRVLLSLGSVLFNDEFQTALTSLQKWASLLQESDIILAGMDGHTLADHRDKIWAAYHAHEDLFARFWANGFEHANRLLGGDILKPDDWDTCAELDEEQCRHRFFFRARRDIDIGEGRMLHSGCEMDWFDAHKNGVERVRQLCGLANLEVLKVWKAPGSEMYQYLLRKKGRAGSPADSAISDMQ</sequence>
<dbReference type="InterPro" id="IPR019257">
    <property type="entry name" value="MeTrfase_dom"/>
</dbReference>
<accession>A0A2J8DVE9</accession>
<dbReference type="GO" id="GO:0008168">
    <property type="term" value="F:methyltransferase activity"/>
    <property type="evidence" value="ECO:0007669"/>
    <property type="project" value="UniProtKB-KW"/>
</dbReference>
<gene>
    <name evidence="5" type="ORF">BJF96_g2887</name>
    <name evidence="6" type="ORF">VDGE_01568</name>
</gene>
<feature type="domain" description="Histidine-specific methyltransferase SAM-dependent" evidence="4">
    <location>
        <begin position="47"/>
        <end position="341"/>
    </location>
</feature>
<evidence type="ECO:0000313" key="5">
    <source>
        <dbReference type="EMBL" id="PNH33889.1"/>
    </source>
</evidence>
<dbReference type="Pfam" id="PF10017">
    <property type="entry name" value="Methyltransf_33"/>
    <property type="match status" value="1"/>
</dbReference>
<dbReference type="Gene3D" id="3.40.50.150">
    <property type="entry name" value="Vaccinia Virus protein VP39"/>
    <property type="match status" value="1"/>
</dbReference>
<name>A0A2J8DVE9_VERDA</name>
<dbReference type="InterPro" id="IPR029063">
    <property type="entry name" value="SAM-dependent_MTases_sf"/>
</dbReference>
<dbReference type="OMA" id="IWAAYHS"/>
<evidence type="ECO:0000256" key="3">
    <source>
        <dbReference type="ARBA" id="ARBA00022691"/>
    </source>
</evidence>
<evidence type="ECO:0000313" key="6">
    <source>
        <dbReference type="EMBL" id="RXG45790.1"/>
    </source>
</evidence>
<organism evidence="5 7">
    <name type="scientific">Verticillium dahliae</name>
    <name type="common">Verticillium wilt</name>
    <dbReference type="NCBI Taxonomy" id="27337"/>
    <lineage>
        <taxon>Eukaryota</taxon>
        <taxon>Fungi</taxon>
        <taxon>Dikarya</taxon>
        <taxon>Ascomycota</taxon>
        <taxon>Pezizomycotina</taxon>
        <taxon>Sordariomycetes</taxon>
        <taxon>Hypocreomycetidae</taxon>
        <taxon>Glomerellales</taxon>
        <taxon>Plectosphaerellaceae</taxon>
        <taxon>Verticillium</taxon>
    </lineage>
</organism>
<evidence type="ECO:0000256" key="1">
    <source>
        <dbReference type="ARBA" id="ARBA00022603"/>
    </source>
</evidence>
<dbReference type="PANTHER" id="PTHR43397">
    <property type="entry name" value="ERGOTHIONEINE BIOSYNTHESIS PROTEIN 1"/>
    <property type="match status" value="1"/>
</dbReference>
<protein>
    <recommendedName>
        <fullName evidence="4">Histidine-specific methyltransferase SAM-dependent domain-containing protein</fullName>
    </recommendedName>
</protein>
<dbReference type="GO" id="GO:0032259">
    <property type="term" value="P:methylation"/>
    <property type="evidence" value="ECO:0007669"/>
    <property type="project" value="UniProtKB-KW"/>
</dbReference>
<keyword evidence="3" id="KW-0949">S-adenosyl-L-methionine</keyword>
<comment type="caution">
    <text evidence="5">The sequence shown here is derived from an EMBL/GenBank/DDBJ whole genome shotgun (WGS) entry which is preliminary data.</text>
</comment>
<proteinExistence type="predicted"/>
<dbReference type="Proteomes" id="UP000236305">
    <property type="component" value="Unassembled WGS sequence"/>
</dbReference>
<reference evidence="5 7" key="1">
    <citation type="submission" date="2017-12" db="EMBL/GenBank/DDBJ databases">
        <title>Comparative genomics yields insights into virulence evolution of Verticillium dahliae.</title>
        <authorList>
            <person name="Fan R."/>
            <person name="Armitage A.D."/>
            <person name="Cascant-Lopez E."/>
            <person name="Sobczyk M."/>
            <person name="Cockerton H.M."/>
            <person name="Harrison R.J."/>
        </authorList>
    </citation>
    <scope>NUCLEOTIDE SEQUENCE [LARGE SCALE GENOMIC DNA]</scope>
    <source>
        <strain evidence="5 7">12008</strain>
    </source>
</reference>
<dbReference type="Proteomes" id="UP000288725">
    <property type="component" value="Unassembled WGS sequence"/>
</dbReference>
<keyword evidence="2" id="KW-0808">Transferase</keyword>